<dbReference type="SMART" id="SM00829">
    <property type="entry name" value="PKS_ER"/>
    <property type="match status" value="1"/>
</dbReference>
<dbReference type="InterPro" id="IPR011032">
    <property type="entry name" value="GroES-like_sf"/>
</dbReference>
<keyword evidence="2" id="KW-0560">Oxidoreductase</keyword>
<dbReference type="InterPro" id="IPR047122">
    <property type="entry name" value="Trans-enoyl_RdTase-like"/>
</dbReference>
<evidence type="ECO:0000256" key="2">
    <source>
        <dbReference type="ARBA" id="ARBA00023002"/>
    </source>
</evidence>
<dbReference type="Proteomes" id="UP001583186">
    <property type="component" value="Unassembled WGS sequence"/>
</dbReference>
<evidence type="ECO:0000313" key="5">
    <source>
        <dbReference type="Proteomes" id="UP001583186"/>
    </source>
</evidence>
<comment type="similarity">
    <text evidence="1">Belongs to the zinc-containing alcohol dehydrogenase family.</text>
</comment>
<reference evidence="4 5" key="1">
    <citation type="journal article" date="2024" name="IMA Fungus">
        <title>IMA Genome - F19 : A genome assembly and annotation guide to empower mycologists, including annotated draft genome sequences of Ceratocystis pirilliformis, Diaporthe australafricana, Fusarium ophioides, Paecilomyces lecythidis, and Sporothrix stenoceras.</title>
        <authorList>
            <person name="Aylward J."/>
            <person name="Wilson A.M."/>
            <person name="Visagie C.M."/>
            <person name="Spraker J."/>
            <person name="Barnes I."/>
            <person name="Buitendag C."/>
            <person name="Ceriani C."/>
            <person name="Del Mar Angel L."/>
            <person name="du Plessis D."/>
            <person name="Fuchs T."/>
            <person name="Gasser K."/>
            <person name="Kramer D."/>
            <person name="Li W."/>
            <person name="Munsamy K."/>
            <person name="Piso A."/>
            <person name="Price J.L."/>
            <person name="Sonnekus B."/>
            <person name="Thomas C."/>
            <person name="van der Nest A."/>
            <person name="van Dijk A."/>
            <person name="van Heerden A."/>
            <person name="van Vuuren N."/>
            <person name="Yilmaz N."/>
            <person name="Duong T.A."/>
            <person name="van der Merwe N.A."/>
            <person name="Wingfield M.J."/>
            <person name="Wingfield B.D."/>
        </authorList>
    </citation>
    <scope>NUCLEOTIDE SEQUENCE [LARGE SCALE GENOMIC DNA]</scope>
    <source>
        <strain evidence="4 5">CMW 5346</strain>
    </source>
</reference>
<dbReference type="Gene3D" id="3.40.50.720">
    <property type="entry name" value="NAD(P)-binding Rossmann-like Domain"/>
    <property type="match status" value="1"/>
</dbReference>
<dbReference type="Pfam" id="PF00107">
    <property type="entry name" value="ADH_zinc_N"/>
    <property type="match status" value="1"/>
</dbReference>
<evidence type="ECO:0000313" key="4">
    <source>
        <dbReference type="EMBL" id="KAL1891515.1"/>
    </source>
</evidence>
<feature type="domain" description="Enoyl reductase (ER)" evidence="3">
    <location>
        <begin position="14"/>
        <end position="353"/>
    </location>
</feature>
<dbReference type="PANTHER" id="PTHR45348">
    <property type="entry name" value="HYPOTHETICAL OXIDOREDUCTASE (EUROFUNG)"/>
    <property type="match status" value="1"/>
</dbReference>
<dbReference type="Gene3D" id="3.90.180.10">
    <property type="entry name" value="Medium-chain alcohol dehydrogenases, catalytic domain"/>
    <property type="match status" value="1"/>
</dbReference>
<dbReference type="PANTHER" id="PTHR45348:SF2">
    <property type="entry name" value="ZINC-TYPE ALCOHOL DEHYDROGENASE-LIKE PROTEIN C2E1P3.01"/>
    <property type="match status" value="1"/>
</dbReference>
<name>A0ABR3YU29_9PEZI</name>
<dbReference type="EMBL" id="JAWCUI010000052">
    <property type="protein sequence ID" value="KAL1891515.1"/>
    <property type="molecule type" value="Genomic_DNA"/>
</dbReference>
<dbReference type="InterPro" id="IPR020843">
    <property type="entry name" value="ER"/>
</dbReference>
<dbReference type="InterPro" id="IPR036291">
    <property type="entry name" value="NAD(P)-bd_dom_sf"/>
</dbReference>
<evidence type="ECO:0000259" key="3">
    <source>
        <dbReference type="SMART" id="SM00829"/>
    </source>
</evidence>
<dbReference type="InterPro" id="IPR013154">
    <property type="entry name" value="ADH-like_N"/>
</dbReference>
<dbReference type="CDD" id="cd08249">
    <property type="entry name" value="enoyl_reductase_like"/>
    <property type="match status" value="1"/>
</dbReference>
<gene>
    <name evidence="4" type="ORF">Sste5346_007607</name>
</gene>
<comment type="caution">
    <text evidence="4">The sequence shown here is derived from an EMBL/GenBank/DDBJ whole genome shotgun (WGS) entry which is preliminary data.</text>
</comment>
<evidence type="ECO:0000256" key="1">
    <source>
        <dbReference type="ARBA" id="ARBA00008072"/>
    </source>
</evidence>
<organism evidence="4 5">
    <name type="scientific">Sporothrix stenoceras</name>
    <dbReference type="NCBI Taxonomy" id="5173"/>
    <lineage>
        <taxon>Eukaryota</taxon>
        <taxon>Fungi</taxon>
        <taxon>Dikarya</taxon>
        <taxon>Ascomycota</taxon>
        <taxon>Pezizomycotina</taxon>
        <taxon>Sordariomycetes</taxon>
        <taxon>Sordariomycetidae</taxon>
        <taxon>Ophiostomatales</taxon>
        <taxon>Ophiostomataceae</taxon>
        <taxon>Sporothrix</taxon>
    </lineage>
</organism>
<keyword evidence="5" id="KW-1185">Reference proteome</keyword>
<dbReference type="SUPFAM" id="SSF51735">
    <property type="entry name" value="NAD(P)-binding Rossmann-fold domains"/>
    <property type="match status" value="1"/>
</dbReference>
<protein>
    <recommendedName>
        <fullName evidence="3">Enoyl reductase (ER) domain-containing protein</fullName>
    </recommendedName>
</protein>
<proteinExistence type="inferred from homology"/>
<sequence>MSETNTAAILPAVGKDLELTTLPVPTPGPNDVLIRTAVTAVNPIDHVRQMFGFQVPAVPKVIGSDTTGTVVGVGAEAASTYKVGDRVVAVTDGFATGDNGHESYQTFAVAPTLTTAKLPDNFTFLEGSTVSVVAMTAGIIIFEGFKFSIPGAQEQSKPLPSNKPILLVWGGAGSVGSVTIQLARILGFTVFTTASPRHNERLQKLGAEVVVDYSDADAAVEKLLAAAGDRPIVYAVDAINDAKNTIPFVESILLKSAAATASSTTPELVHVKMLSEYKWKDGLTHTFINSTSIWTERRDVGEYIFRSGNLTSWLAEGKIVPPPARVVPGGLGGLQSALNQIKGGGVSGEKLVVEVA</sequence>
<dbReference type="SUPFAM" id="SSF50129">
    <property type="entry name" value="GroES-like"/>
    <property type="match status" value="1"/>
</dbReference>
<dbReference type="InterPro" id="IPR013149">
    <property type="entry name" value="ADH-like_C"/>
</dbReference>
<dbReference type="Pfam" id="PF08240">
    <property type="entry name" value="ADH_N"/>
    <property type="match status" value="1"/>
</dbReference>
<accession>A0ABR3YU29</accession>